<evidence type="ECO:0000313" key="2">
    <source>
        <dbReference type="EMBL" id="KAK9918135.1"/>
    </source>
</evidence>
<dbReference type="EMBL" id="JALJOT010000001">
    <property type="protein sequence ID" value="KAK9918135.1"/>
    <property type="molecule type" value="Genomic_DNA"/>
</dbReference>
<evidence type="ECO:0000259" key="1">
    <source>
        <dbReference type="SMART" id="SM01093"/>
    </source>
</evidence>
<reference evidence="2 3" key="1">
    <citation type="journal article" date="2024" name="Nat. Commun.">
        <title>Phylogenomics reveals the evolutionary origins of lichenization in chlorophyte algae.</title>
        <authorList>
            <person name="Puginier C."/>
            <person name="Libourel C."/>
            <person name="Otte J."/>
            <person name="Skaloud P."/>
            <person name="Haon M."/>
            <person name="Grisel S."/>
            <person name="Petersen M."/>
            <person name="Berrin J.G."/>
            <person name="Delaux P.M."/>
            <person name="Dal Grande F."/>
            <person name="Keller J."/>
        </authorList>
    </citation>
    <scope>NUCLEOTIDE SEQUENCE [LARGE SCALE GENOMIC DNA]</scope>
    <source>
        <strain evidence="2 3">SAG 216-7</strain>
    </source>
</reference>
<dbReference type="InterPro" id="IPR003823">
    <property type="entry name" value="CP12_dom"/>
</dbReference>
<name>A0ABR2Z2E9_9CHLO</name>
<organism evidence="2 3">
    <name type="scientific">Coccomyxa subellipsoidea</name>
    <dbReference type="NCBI Taxonomy" id="248742"/>
    <lineage>
        <taxon>Eukaryota</taxon>
        <taxon>Viridiplantae</taxon>
        <taxon>Chlorophyta</taxon>
        <taxon>core chlorophytes</taxon>
        <taxon>Trebouxiophyceae</taxon>
        <taxon>Trebouxiophyceae incertae sedis</taxon>
        <taxon>Coccomyxaceae</taxon>
        <taxon>Coccomyxa</taxon>
    </lineage>
</organism>
<evidence type="ECO:0000313" key="3">
    <source>
        <dbReference type="Proteomes" id="UP001491310"/>
    </source>
</evidence>
<accession>A0ABR2Z2E9</accession>
<dbReference type="Pfam" id="PF02672">
    <property type="entry name" value="CP12"/>
    <property type="match status" value="1"/>
</dbReference>
<proteinExistence type="predicted"/>
<gene>
    <name evidence="2" type="ORF">WJX75_001508</name>
</gene>
<dbReference type="InterPro" id="IPR039314">
    <property type="entry name" value="CP12-like"/>
</dbReference>
<sequence length="146" mass="16021">MMRCGPHLAPQTKGPYASGEAVKFEGYQDKMQAMIARPVACRSPMVAFQTTQAVRPRVLARTSRRSVLTRAEPSAAEKTLSELERAISEARKQCDEATAGECAAAWDTVEELSAAISHKKAQAKADPLEEFCDDNPDADECRVYED</sequence>
<protein>
    <recommendedName>
        <fullName evidence="1">CP12 domain-containing protein</fullName>
    </recommendedName>
</protein>
<feature type="domain" description="CP12" evidence="1">
    <location>
        <begin position="80"/>
        <end position="146"/>
    </location>
</feature>
<keyword evidence="3" id="KW-1185">Reference proteome</keyword>
<dbReference type="Proteomes" id="UP001491310">
    <property type="component" value="Unassembled WGS sequence"/>
</dbReference>
<comment type="caution">
    <text evidence="2">The sequence shown here is derived from an EMBL/GenBank/DDBJ whole genome shotgun (WGS) entry which is preliminary data.</text>
</comment>
<dbReference type="SMART" id="SM01093">
    <property type="entry name" value="CP12"/>
    <property type="match status" value="1"/>
</dbReference>
<dbReference type="PANTHER" id="PTHR33921">
    <property type="entry name" value="CALVIN CYCLE PROTEIN CP12-2, CHLOROPLASTIC"/>
    <property type="match status" value="1"/>
</dbReference>
<dbReference type="PANTHER" id="PTHR33921:SF15">
    <property type="entry name" value="CALVIN CYCLE PROTEIN CP12-2, CHLOROPLASTIC"/>
    <property type="match status" value="1"/>
</dbReference>